<keyword evidence="1" id="KW-0732">Signal</keyword>
<keyword evidence="3" id="KW-1185">Reference proteome</keyword>
<accession>A0ABN8P1B7</accession>
<comment type="caution">
    <text evidence="2">The sequence shown here is derived from an EMBL/GenBank/DDBJ whole genome shotgun (WGS) entry which is preliminary data.</text>
</comment>
<feature type="chain" id="PRO_5045744759" evidence="1">
    <location>
        <begin position="21"/>
        <end position="109"/>
    </location>
</feature>
<name>A0ABN8P1B7_9CNID</name>
<dbReference type="Proteomes" id="UP001159405">
    <property type="component" value="Unassembled WGS sequence"/>
</dbReference>
<organism evidence="2 3">
    <name type="scientific">Porites lobata</name>
    <dbReference type="NCBI Taxonomy" id="104759"/>
    <lineage>
        <taxon>Eukaryota</taxon>
        <taxon>Metazoa</taxon>
        <taxon>Cnidaria</taxon>
        <taxon>Anthozoa</taxon>
        <taxon>Hexacorallia</taxon>
        <taxon>Scleractinia</taxon>
        <taxon>Fungiina</taxon>
        <taxon>Poritidae</taxon>
        <taxon>Porites</taxon>
    </lineage>
</organism>
<protein>
    <submittedName>
        <fullName evidence="2">Uncharacterized protein</fullName>
    </submittedName>
</protein>
<proteinExistence type="predicted"/>
<reference evidence="2 3" key="1">
    <citation type="submission" date="2022-05" db="EMBL/GenBank/DDBJ databases">
        <authorList>
            <consortium name="Genoscope - CEA"/>
            <person name="William W."/>
        </authorList>
    </citation>
    <scope>NUCLEOTIDE SEQUENCE [LARGE SCALE GENOMIC DNA]</scope>
</reference>
<feature type="signal peptide" evidence="1">
    <location>
        <begin position="1"/>
        <end position="20"/>
    </location>
</feature>
<sequence length="109" mass="12720">MEKKVALVFLLMYCCVVLNAQPDKVCGRYGDWGECDRWGKRETPGERSTNIKDLLARKVRTSKNRAAREFLKRKSRLSLEKLHELLKRGYVTLFPIRGYGVFASFEFQT</sequence>
<gene>
    <name evidence="2" type="ORF">PLOB_00034443</name>
</gene>
<evidence type="ECO:0000313" key="3">
    <source>
        <dbReference type="Proteomes" id="UP001159405"/>
    </source>
</evidence>
<dbReference type="EMBL" id="CALNXK010000047">
    <property type="protein sequence ID" value="CAH3130156.1"/>
    <property type="molecule type" value="Genomic_DNA"/>
</dbReference>
<evidence type="ECO:0000313" key="2">
    <source>
        <dbReference type="EMBL" id="CAH3130156.1"/>
    </source>
</evidence>
<evidence type="ECO:0000256" key="1">
    <source>
        <dbReference type="SAM" id="SignalP"/>
    </source>
</evidence>